<keyword evidence="2" id="KW-0732">Signal</keyword>
<dbReference type="AlphaFoldDB" id="A0A4Q8XQT2"/>
<proteinExistence type="predicted"/>
<feature type="compositionally biased region" description="Polar residues" evidence="1">
    <location>
        <begin position="83"/>
        <end position="95"/>
    </location>
</feature>
<feature type="region of interest" description="Disordered" evidence="1">
    <location>
        <begin position="27"/>
        <end position="107"/>
    </location>
</feature>
<evidence type="ECO:0000313" key="3">
    <source>
        <dbReference type="EMBL" id="TAX66266.1"/>
    </source>
</evidence>
<evidence type="ECO:0008006" key="5">
    <source>
        <dbReference type="Google" id="ProtNLM"/>
    </source>
</evidence>
<feature type="compositionally biased region" description="Low complexity" evidence="1">
    <location>
        <begin position="30"/>
        <end position="40"/>
    </location>
</feature>
<accession>A0A4Q8XQT2</accession>
<comment type="caution">
    <text evidence="3">The sequence shown here is derived from an EMBL/GenBank/DDBJ whole genome shotgun (WGS) entry which is preliminary data.</text>
</comment>
<geneLocation type="plasmid" evidence="3">
    <name>pSM145A_Rh05</name>
</geneLocation>
<evidence type="ECO:0000313" key="4">
    <source>
        <dbReference type="Proteomes" id="UP000293652"/>
    </source>
</evidence>
<organism evidence="3 4">
    <name type="scientific">Rhizobium leguminosarum</name>
    <dbReference type="NCBI Taxonomy" id="384"/>
    <lineage>
        <taxon>Bacteria</taxon>
        <taxon>Pseudomonadati</taxon>
        <taxon>Pseudomonadota</taxon>
        <taxon>Alphaproteobacteria</taxon>
        <taxon>Hyphomicrobiales</taxon>
        <taxon>Rhizobiaceae</taxon>
        <taxon>Rhizobium/Agrobacterium group</taxon>
        <taxon>Rhizobium</taxon>
    </lineage>
</organism>
<dbReference type="Proteomes" id="UP000293652">
    <property type="component" value="Unassembled WGS sequence"/>
</dbReference>
<dbReference type="RefSeq" id="WP_130671729.1">
    <property type="nucleotide sequence ID" value="NZ_SIOG01000005.1"/>
</dbReference>
<evidence type="ECO:0000256" key="2">
    <source>
        <dbReference type="SAM" id="SignalP"/>
    </source>
</evidence>
<feature type="chain" id="PRO_5020347755" description="Integral membrane protein" evidence="2">
    <location>
        <begin position="25"/>
        <end position="107"/>
    </location>
</feature>
<reference evidence="3 4" key="1">
    <citation type="submission" date="2019-02" db="EMBL/GenBank/DDBJ databases">
        <title>The genomic architecture of introgression among sibling species of bacteria.</title>
        <authorList>
            <person name="Cavassim M.I.A."/>
            <person name="Moeskjaer S."/>
            <person name="Moslemi C."/>
            <person name="Fields B."/>
            <person name="Bachmann A."/>
            <person name="Vilhjalmsson B."/>
            <person name="Schierup M.H."/>
            <person name="Young J.P.W."/>
            <person name="Andersen S.U."/>
        </authorList>
    </citation>
    <scope>NUCLEOTIDE SEQUENCE [LARGE SCALE GENOMIC DNA]</scope>
    <source>
        <strain evidence="3 4">SM145A</strain>
        <plasmid evidence="3">pSM145A_Rh05</plasmid>
    </source>
</reference>
<name>A0A4Q8XQT2_RHILE</name>
<keyword evidence="3" id="KW-0614">Plasmid</keyword>
<dbReference type="EMBL" id="SIPC01000005">
    <property type="protein sequence ID" value="TAX66266.1"/>
    <property type="molecule type" value="Genomic_DNA"/>
</dbReference>
<protein>
    <recommendedName>
        <fullName evidence="5">Integral membrane protein</fullName>
    </recommendedName>
</protein>
<gene>
    <name evidence="3" type="ORF">ELI03_32585</name>
</gene>
<sequence>MTYRKLLLAACAGIGFLAPLGSLAMPFPAPKSAAAGAMPAGYQESEDDDHKGEHRLRHDDTGRYAANDCEDEDDDACGRGGAVQQQDATPPSNGLFTPGSKPRVQTN</sequence>
<feature type="signal peptide" evidence="2">
    <location>
        <begin position="1"/>
        <end position="24"/>
    </location>
</feature>
<evidence type="ECO:0000256" key="1">
    <source>
        <dbReference type="SAM" id="MobiDB-lite"/>
    </source>
</evidence>
<feature type="compositionally biased region" description="Basic and acidic residues" evidence="1">
    <location>
        <begin position="48"/>
        <end position="62"/>
    </location>
</feature>